<evidence type="ECO:0000256" key="4">
    <source>
        <dbReference type="ARBA" id="ARBA00022692"/>
    </source>
</evidence>
<evidence type="ECO:0000256" key="8">
    <source>
        <dbReference type="ARBA" id="ARBA00022833"/>
    </source>
</evidence>
<dbReference type="Proteomes" id="UP001241603">
    <property type="component" value="Unassembled WGS sequence"/>
</dbReference>
<evidence type="ECO:0000256" key="14">
    <source>
        <dbReference type="SAM" id="Phobius"/>
    </source>
</evidence>
<dbReference type="InterPro" id="IPR014430">
    <property type="entry name" value="Scs7"/>
</dbReference>
<keyword evidence="6" id="KW-0256">Endoplasmic reticulum</keyword>
<sequence length="187" mass="20817">MTLREVTIGYYSDFLVYPLVMIGLAAVPIATREPASALAWLGAAVVGLCLWTLVEYLAHRFILHKVPYFRGLHDAHHAAPGDLISTPIWMSFLVLVASFLAAWWLLGLDLGSGAIFGLTAGYLYYSFLHHILHHWRIVPGSPFYGLKHKHALHHHRHDEGNFGVTSLFWDHVFGTALAAPGRTRAKG</sequence>
<evidence type="ECO:0000313" key="16">
    <source>
        <dbReference type="EMBL" id="MDQ0439689.1"/>
    </source>
</evidence>
<protein>
    <submittedName>
        <fullName evidence="16">Sterol desaturase/sphingolipid hydroxylase (Fatty acid hydroxylase superfamily)</fullName>
    </submittedName>
</protein>
<evidence type="ECO:0000256" key="3">
    <source>
        <dbReference type="ARBA" id="ARBA00022516"/>
    </source>
</evidence>
<organism evidence="16 17">
    <name type="scientific">Kaistia dalseonensis</name>
    <dbReference type="NCBI Taxonomy" id="410840"/>
    <lineage>
        <taxon>Bacteria</taxon>
        <taxon>Pseudomonadati</taxon>
        <taxon>Pseudomonadota</taxon>
        <taxon>Alphaproteobacteria</taxon>
        <taxon>Hyphomicrobiales</taxon>
        <taxon>Kaistiaceae</taxon>
        <taxon>Kaistia</taxon>
    </lineage>
</organism>
<evidence type="ECO:0000256" key="13">
    <source>
        <dbReference type="ARBA" id="ARBA00023160"/>
    </source>
</evidence>
<feature type="transmembrane region" description="Helical" evidence="14">
    <location>
        <begin position="79"/>
        <end position="104"/>
    </location>
</feature>
<feature type="transmembrane region" description="Helical" evidence="14">
    <location>
        <begin position="110"/>
        <end position="128"/>
    </location>
</feature>
<dbReference type="PANTHER" id="PTHR12863:SF1">
    <property type="entry name" value="FATTY ACID 2-HYDROXYLASE"/>
    <property type="match status" value="1"/>
</dbReference>
<keyword evidence="10" id="KW-0560">Oxidoreductase</keyword>
<reference evidence="16 17" key="1">
    <citation type="submission" date="2023-07" db="EMBL/GenBank/DDBJ databases">
        <title>Genomic Encyclopedia of Type Strains, Phase IV (KMG-IV): sequencing the most valuable type-strain genomes for metagenomic binning, comparative biology and taxonomic classification.</title>
        <authorList>
            <person name="Goeker M."/>
        </authorList>
    </citation>
    <scope>NUCLEOTIDE SEQUENCE [LARGE SCALE GENOMIC DNA]</scope>
    <source>
        <strain evidence="16 17">B6-8</strain>
    </source>
</reference>
<evidence type="ECO:0000256" key="9">
    <source>
        <dbReference type="ARBA" id="ARBA00022989"/>
    </source>
</evidence>
<evidence type="ECO:0000256" key="11">
    <source>
        <dbReference type="ARBA" id="ARBA00023098"/>
    </source>
</evidence>
<comment type="cofactor">
    <cofactor evidence="1">
        <name>Zn(2+)</name>
        <dbReference type="ChEBI" id="CHEBI:29105"/>
    </cofactor>
</comment>
<feature type="transmembrane region" description="Helical" evidence="14">
    <location>
        <begin position="12"/>
        <end position="31"/>
    </location>
</feature>
<gene>
    <name evidence="16" type="ORF">QO014_004095</name>
</gene>
<comment type="subcellular location">
    <subcellularLocation>
        <location evidence="2">Endoplasmic reticulum membrane</location>
        <topology evidence="2">Multi-pass membrane protein</topology>
    </subcellularLocation>
</comment>
<proteinExistence type="predicted"/>
<evidence type="ECO:0000256" key="12">
    <source>
        <dbReference type="ARBA" id="ARBA00023136"/>
    </source>
</evidence>
<dbReference type="InterPro" id="IPR006694">
    <property type="entry name" value="Fatty_acid_hydroxylase"/>
</dbReference>
<keyword evidence="9 14" id="KW-1133">Transmembrane helix</keyword>
<keyword evidence="4 14" id="KW-0812">Transmembrane</keyword>
<evidence type="ECO:0000256" key="7">
    <source>
        <dbReference type="ARBA" id="ARBA00022832"/>
    </source>
</evidence>
<keyword evidence="17" id="KW-1185">Reference proteome</keyword>
<feature type="transmembrane region" description="Helical" evidence="14">
    <location>
        <begin position="37"/>
        <end position="58"/>
    </location>
</feature>
<evidence type="ECO:0000259" key="15">
    <source>
        <dbReference type="Pfam" id="PF04116"/>
    </source>
</evidence>
<feature type="domain" description="Fatty acid hydroxylase" evidence="15">
    <location>
        <begin position="45"/>
        <end position="175"/>
    </location>
</feature>
<keyword evidence="12 14" id="KW-0472">Membrane</keyword>
<comment type="caution">
    <text evidence="16">The sequence shown here is derived from an EMBL/GenBank/DDBJ whole genome shotgun (WGS) entry which is preliminary data.</text>
</comment>
<keyword evidence="13" id="KW-0275">Fatty acid biosynthesis</keyword>
<dbReference type="PANTHER" id="PTHR12863">
    <property type="entry name" value="FATTY ACID HYDROXYLASE"/>
    <property type="match status" value="1"/>
</dbReference>
<keyword evidence="8" id="KW-0862">Zinc</keyword>
<dbReference type="Pfam" id="PF04116">
    <property type="entry name" value="FA_hydroxylase"/>
    <property type="match status" value="1"/>
</dbReference>
<accession>A0ABU0HBK8</accession>
<name>A0ABU0HBK8_9HYPH</name>
<evidence type="ECO:0000256" key="5">
    <source>
        <dbReference type="ARBA" id="ARBA00022723"/>
    </source>
</evidence>
<evidence type="ECO:0000256" key="6">
    <source>
        <dbReference type="ARBA" id="ARBA00022824"/>
    </source>
</evidence>
<dbReference type="RefSeq" id="WP_266350580.1">
    <property type="nucleotide sequence ID" value="NZ_JAPKNG010000006.1"/>
</dbReference>
<keyword evidence="7" id="KW-0276">Fatty acid metabolism</keyword>
<evidence type="ECO:0000256" key="10">
    <source>
        <dbReference type="ARBA" id="ARBA00023002"/>
    </source>
</evidence>
<evidence type="ECO:0000313" key="17">
    <source>
        <dbReference type="Proteomes" id="UP001241603"/>
    </source>
</evidence>
<evidence type="ECO:0000256" key="1">
    <source>
        <dbReference type="ARBA" id="ARBA00001947"/>
    </source>
</evidence>
<keyword evidence="3" id="KW-0444">Lipid biosynthesis</keyword>
<keyword evidence="11" id="KW-0443">Lipid metabolism</keyword>
<keyword evidence="5" id="KW-0479">Metal-binding</keyword>
<evidence type="ECO:0000256" key="2">
    <source>
        <dbReference type="ARBA" id="ARBA00004477"/>
    </source>
</evidence>
<dbReference type="EMBL" id="JAUSVO010000006">
    <property type="protein sequence ID" value="MDQ0439689.1"/>
    <property type="molecule type" value="Genomic_DNA"/>
</dbReference>